<dbReference type="PANTHER" id="PTHR43267">
    <property type="entry name" value="TRNA THREONYLCARBAMOYLADENOSINE DEHYDRATASE"/>
    <property type="match status" value="1"/>
</dbReference>
<evidence type="ECO:0000259" key="3">
    <source>
        <dbReference type="Pfam" id="PF00899"/>
    </source>
</evidence>
<keyword evidence="2" id="KW-1133">Transmembrane helix</keyword>
<keyword evidence="5" id="KW-1185">Reference proteome</keyword>
<comment type="caution">
    <text evidence="4">The sequence shown here is derived from an EMBL/GenBank/DDBJ whole genome shotgun (WGS) entry which is preliminary data.</text>
</comment>
<dbReference type="PANTHER" id="PTHR43267:SF3">
    <property type="entry name" value="THIF PROTEIN"/>
    <property type="match status" value="1"/>
</dbReference>
<gene>
    <name evidence="4" type="ORF">KFE25_003126</name>
</gene>
<feature type="compositionally biased region" description="Low complexity" evidence="1">
    <location>
        <begin position="296"/>
        <end position="305"/>
    </location>
</feature>
<dbReference type="GO" id="GO:0061503">
    <property type="term" value="F:tRNA threonylcarbamoyladenosine dehydratase"/>
    <property type="evidence" value="ECO:0007669"/>
    <property type="project" value="TreeGrafter"/>
</dbReference>
<keyword evidence="2" id="KW-0812">Transmembrane</keyword>
<dbReference type="Pfam" id="PF00899">
    <property type="entry name" value="ThiF"/>
    <property type="match status" value="1"/>
</dbReference>
<feature type="region of interest" description="Disordered" evidence="1">
    <location>
        <begin position="34"/>
        <end position="53"/>
    </location>
</feature>
<name>A0A8J5X991_DIALT</name>
<dbReference type="InterPro" id="IPR045886">
    <property type="entry name" value="ThiF/MoeB/HesA"/>
</dbReference>
<dbReference type="SUPFAM" id="SSF69572">
    <property type="entry name" value="Activating enzymes of the ubiquitin-like proteins"/>
    <property type="match status" value="1"/>
</dbReference>
<keyword evidence="2" id="KW-0472">Membrane</keyword>
<dbReference type="GO" id="GO:0008641">
    <property type="term" value="F:ubiquitin-like modifier activating enzyme activity"/>
    <property type="evidence" value="ECO:0007669"/>
    <property type="project" value="InterPro"/>
</dbReference>
<evidence type="ECO:0000256" key="1">
    <source>
        <dbReference type="SAM" id="MobiDB-lite"/>
    </source>
</evidence>
<sequence>MATRNGASTHVPYTALAFGAGVAAYALLAVRRGRRARDARPPPPHDGDGDGAMRADGHRLLWVEGLCDERAQLLDEQLSRGRAFLGDAAHAALCGAFVVVIGLGSGVGGHAAHMLGRGGVRRLRLVGASVVTRASLAVDAVAVGRDVGQPCGAVLRAQLARTVPDCDVELLSAEWADLPPRTCGVAPGAPSAEAALAPAPDGSAVALVIDCLERAEDKARLLALCAARRVRVLSVGRTAGACDLTRWHVSPSLADAMIADPTVHATRILLTAAASAAAEHGSGGSGVSHARHEPSAARARPSDAPGGEGKLAEGSLVEGSLVLWSSEPLRHRSGAEDEWASERGPLVAGVGQLCALSAVGVLTGRAPQPQLPARPARALLRRMAAQLAARERDVFGADPQALSSTLSAEALELACVAGWAMRCALTAEPLDSRAANLELTRRDRSLPPSVGNVLLLRADLARAHDEADAPVDAWSDADRRRIERVCAILAHERGA</sequence>
<reference evidence="4" key="1">
    <citation type="submission" date="2021-05" db="EMBL/GenBank/DDBJ databases">
        <title>The genome of the haptophyte Pavlova lutheri (Diacronema luteri, Pavlovales) - a model for lipid biosynthesis in eukaryotic algae.</title>
        <authorList>
            <person name="Hulatt C.J."/>
            <person name="Posewitz M.C."/>
        </authorList>
    </citation>
    <scope>NUCLEOTIDE SEQUENCE</scope>
    <source>
        <strain evidence="4">NIVA-4/92</strain>
    </source>
</reference>
<accession>A0A8J5X991</accession>
<feature type="domain" description="THIF-type NAD/FAD binding fold" evidence="3">
    <location>
        <begin position="84"/>
        <end position="369"/>
    </location>
</feature>
<feature type="region of interest" description="Disordered" evidence="1">
    <location>
        <begin position="280"/>
        <end position="312"/>
    </location>
</feature>
<feature type="transmembrane region" description="Helical" evidence="2">
    <location>
        <begin position="12"/>
        <end position="30"/>
    </location>
</feature>
<dbReference type="GO" id="GO:0061504">
    <property type="term" value="P:cyclic threonylcarbamoyladenosine biosynthetic process"/>
    <property type="evidence" value="ECO:0007669"/>
    <property type="project" value="TreeGrafter"/>
</dbReference>
<evidence type="ECO:0000313" key="4">
    <source>
        <dbReference type="EMBL" id="KAG8459674.1"/>
    </source>
</evidence>
<dbReference type="EMBL" id="JAGTXO010000038">
    <property type="protein sequence ID" value="KAG8459674.1"/>
    <property type="molecule type" value="Genomic_DNA"/>
</dbReference>
<organism evidence="4 5">
    <name type="scientific">Diacronema lutheri</name>
    <name type="common">Unicellular marine alga</name>
    <name type="synonym">Monochrysis lutheri</name>
    <dbReference type="NCBI Taxonomy" id="2081491"/>
    <lineage>
        <taxon>Eukaryota</taxon>
        <taxon>Haptista</taxon>
        <taxon>Haptophyta</taxon>
        <taxon>Pavlovophyceae</taxon>
        <taxon>Pavlovales</taxon>
        <taxon>Pavlovaceae</taxon>
        <taxon>Diacronema</taxon>
    </lineage>
</organism>
<feature type="compositionally biased region" description="Basic and acidic residues" evidence="1">
    <location>
        <begin position="36"/>
        <end position="53"/>
    </location>
</feature>
<protein>
    <recommendedName>
        <fullName evidence="3">THIF-type NAD/FAD binding fold domain-containing protein</fullName>
    </recommendedName>
</protein>
<proteinExistence type="predicted"/>
<evidence type="ECO:0000256" key="2">
    <source>
        <dbReference type="SAM" id="Phobius"/>
    </source>
</evidence>
<dbReference type="Proteomes" id="UP000751190">
    <property type="component" value="Unassembled WGS sequence"/>
</dbReference>
<dbReference type="Gene3D" id="3.40.50.720">
    <property type="entry name" value="NAD(P)-binding Rossmann-like Domain"/>
    <property type="match status" value="1"/>
</dbReference>
<dbReference type="InterPro" id="IPR035985">
    <property type="entry name" value="Ubiquitin-activating_enz"/>
</dbReference>
<dbReference type="InterPro" id="IPR000594">
    <property type="entry name" value="ThiF_NAD_FAD-bd"/>
</dbReference>
<dbReference type="AlphaFoldDB" id="A0A8J5X991"/>
<evidence type="ECO:0000313" key="5">
    <source>
        <dbReference type="Proteomes" id="UP000751190"/>
    </source>
</evidence>